<dbReference type="Gene3D" id="1.10.10.10">
    <property type="entry name" value="Winged helix-like DNA-binding domain superfamily/Winged helix DNA-binding domain"/>
    <property type="match status" value="1"/>
</dbReference>
<dbReference type="GO" id="GO:0003677">
    <property type="term" value="F:DNA binding"/>
    <property type="evidence" value="ECO:0007669"/>
    <property type="project" value="UniProtKB-KW"/>
</dbReference>
<accession>A0A9X7Z4H4</accession>
<feature type="domain" description="HTH marR-type" evidence="2">
    <location>
        <begin position="1"/>
        <end position="139"/>
    </location>
</feature>
<dbReference type="PANTHER" id="PTHR33164:SF43">
    <property type="entry name" value="HTH-TYPE TRANSCRIPTIONAL REPRESSOR YETL"/>
    <property type="match status" value="1"/>
</dbReference>
<dbReference type="InterPro" id="IPR000835">
    <property type="entry name" value="HTH_MarR-typ"/>
</dbReference>
<dbReference type="InterPro" id="IPR011991">
    <property type="entry name" value="ArsR-like_HTH"/>
</dbReference>
<dbReference type="SMART" id="SM00347">
    <property type="entry name" value="HTH_MARR"/>
    <property type="match status" value="1"/>
</dbReference>
<dbReference type="KEGG" id="afx:JZ786_15660"/>
<name>A0A9X7Z4H4_9BACL</name>
<dbReference type="AlphaFoldDB" id="A0A9X7Z4H4"/>
<keyword evidence="1" id="KW-0238">DNA-binding</keyword>
<dbReference type="InterPro" id="IPR036388">
    <property type="entry name" value="WH-like_DNA-bd_sf"/>
</dbReference>
<organism evidence="3 4">
    <name type="scientific">Alicyclobacillus mengziensis</name>
    <dbReference type="NCBI Taxonomy" id="2931921"/>
    <lineage>
        <taxon>Bacteria</taxon>
        <taxon>Bacillati</taxon>
        <taxon>Bacillota</taxon>
        <taxon>Bacilli</taxon>
        <taxon>Bacillales</taxon>
        <taxon>Alicyclobacillaceae</taxon>
        <taxon>Alicyclobacillus</taxon>
    </lineage>
</organism>
<dbReference type="SUPFAM" id="SSF46785">
    <property type="entry name" value="Winged helix' DNA-binding domain"/>
    <property type="match status" value="1"/>
</dbReference>
<dbReference type="PRINTS" id="PR00598">
    <property type="entry name" value="HTHMARR"/>
</dbReference>
<evidence type="ECO:0000256" key="1">
    <source>
        <dbReference type="ARBA" id="ARBA00023125"/>
    </source>
</evidence>
<sequence length="149" mass="17227">MESSMHQQYEAFEELMSRLQQIMKARHVDKDFGLTASQMFILRFLIHSSQAKASDIARASGLSPGAVTQVCDELVKDGLVERTRSQDDRRVVHIQITNQGRELVDRFRKNRSEKMKFILTRLGEKDATEFVRIIGRVVDIVEKDFEGQR</sequence>
<evidence type="ECO:0000313" key="3">
    <source>
        <dbReference type="EMBL" id="QSO45964.1"/>
    </source>
</evidence>
<gene>
    <name evidence="3" type="ORF">JZ786_15660</name>
</gene>
<reference evidence="3 4" key="1">
    <citation type="submission" date="2021-02" db="EMBL/GenBank/DDBJ databases">
        <title>Alicyclobacillus curvatus sp. nov. and Alicyclobacillus mengziensis sp. nov., two acidophilic bacteria isolated from acid mine drainage.</title>
        <authorList>
            <person name="Huang Y."/>
        </authorList>
    </citation>
    <scope>NUCLEOTIDE SEQUENCE [LARGE SCALE GENOMIC DNA]</scope>
    <source>
        <strain evidence="3 4">S30H14</strain>
    </source>
</reference>
<dbReference type="PROSITE" id="PS50995">
    <property type="entry name" value="HTH_MARR_2"/>
    <property type="match status" value="1"/>
</dbReference>
<evidence type="ECO:0000313" key="4">
    <source>
        <dbReference type="Proteomes" id="UP000663505"/>
    </source>
</evidence>
<dbReference type="Proteomes" id="UP000663505">
    <property type="component" value="Chromosome"/>
</dbReference>
<dbReference type="InterPro" id="IPR039422">
    <property type="entry name" value="MarR/SlyA-like"/>
</dbReference>
<dbReference type="GO" id="GO:0003700">
    <property type="term" value="F:DNA-binding transcription factor activity"/>
    <property type="evidence" value="ECO:0007669"/>
    <property type="project" value="InterPro"/>
</dbReference>
<keyword evidence="4" id="KW-1185">Reference proteome</keyword>
<dbReference type="CDD" id="cd00090">
    <property type="entry name" value="HTH_ARSR"/>
    <property type="match status" value="1"/>
</dbReference>
<dbReference type="RefSeq" id="WP_206655336.1">
    <property type="nucleotide sequence ID" value="NZ_CP071182.1"/>
</dbReference>
<dbReference type="PANTHER" id="PTHR33164">
    <property type="entry name" value="TRANSCRIPTIONAL REGULATOR, MARR FAMILY"/>
    <property type="match status" value="1"/>
</dbReference>
<dbReference type="EMBL" id="CP071182">
    <property type="protein sequence ID" value="QSO45964.1"/>
    <property type="molecule type" value="Genomic_DNA"/>
</dbReference>
<proteinExistence type="predicted"/>
<dbReference type="Pfam" id="PF01047">
    <property type="entry name" value="MarR"/>
    <property type="match status" value="1"/>
</dbReference>
<dbReference type="GO" id="GO:0006950">
    <property type="term" value="P:response to stress"/>
    <property type="evidence" value="ECO:0007669"/>
    <property type="project" value="TreeGrafter"/>
</dbReference>
<evidence type="ECO:0000259" key="2">
    <source>
        <dbReference type="PROSITE" id="PS50995"/>
    </source>
</evidence>
<dbReference type="InterPro" id="IPR036390">
    <property type="entry name" value="WH_DNA-bd_sf"/>
</dbReference>
<protein>
    <submittedName>
        <fullName evidence="3">MarR family transcriptional regulator</fullName>
    </submittedName>
</protein>